<sequence length="54" mass="5756">MLSATIISIQIDVVHADGNARARFPLNYNNNLQGTSGCPRVVLGKSEMAIVAVE</sequence>
<proteinExistence type="predicted"/>
<evidence type="ECO:0000313" key="2">
    <source>
        <dbReference type="Proteomes" id="UP001328733"/>
    </source>
</evidence>
<protein>
    <submittedName>
        <fullName evidence="1">Uncharacterized protein</fullName>
    </submittedName>
</protein>
<evidence type="ECO:0000313" key="1">
    <source>
        <dbReference type="EMBL" id="MEG3438235.1"/>
    </source>
</evidence>
<accession>A0AAW9QSN5</accession>
<comment type="caution">
    <text evidence="1">The sequence shown here is derived from an EMBL/GenBank/DDBJ whole genome shotgun (WGS) entry which is preliminary data.</text>
</comment>
<gene>
    <name evidence="1" type="ORF">V0288_13985</name>
</gene>
<dbReference type="Proteomes" id="UP001328733">
    <property type="component" value="Unassembled WGS sequence"/>
</dbReference>
<dbReference type="EMBL" id="JBAFSM010000025">
    <property type="protein sequence ID" value="MEG3438235.1"/>
    <property type="molecule type" value="Genomic_DNA"/>
</dbReference>
<organism evidence="1 2">
    <name type="scientific">Pannus brasiliensis CCIBt3594</name>
    <dbReference type="NCBI Taxonomy" id="1427578"/>
    <lineage>
        <taxon>Bacteria</taxon>
        <taxon>Bacillati</taxon>
        <taxon>Cyanobacteriota</taxon>
        <taxon>Cyanophyceae</taxon>
        <taxon>Oscillatoriophycideae</taxon>
        <taxon>Chroococcales</taxon>
        <taxon>Microcystaceae</taxon>
        <taxon>Pannus</taxon>
    </lineage>
</organism>
<reference evidence="1 2" key="1">
    <citation type="submission" date="2024-01" db="EMBL/GenBank/DDBJ databases">
        <title>Genomic insights into the taxonomy and metabolism of the cyanobacterium Pannus brasiliensis CCIBt3594.</title>
        <authorList>
            <person name="Machado M."/>
            <person name="Botero N.B."/>
            <person name="Andreote A.P.D."/>
            <person name="Feitosa A.M.T."/>
            <person name="Popin R."/>
            <person name="Sivonen K."/>
            <person name="Fiore M.F."/>
        </authorList>
    </citation>
    <scope>NUCLEOTIDE SEQUENCE [LARGE SCALE GENOMIC DNA]</scope>
    <source>
        <strain evidence="1 2">CCIBt3594</strain>
    </source>
</reference>
<dbReference type="AlphaFoldDB" id="A0AAW9QSN5"/>
<keyword evidence="2" id="KW-1185">Reference proteome</keyword>
<name>A0AAW9QSN5_9CHRO</name>
<dbReference type="RefSeq" id="WP_332865715.1">
    <property type="nucleotide sequence ID" value="NZ_JBAFSM010000025.1"/>
</dbReference>